<evidence type="ECO:0000313" key="2">
    <source>
        <dbReference type="EMBL" id="VYU54054.1"/>
    </source>
</evidence>
<name>A0A6N3FPS6_9CLOT</name>
<organism evidence="2">
    <name type="scientific">Clostridium tertium</name>
    <dbReference type="NCBI Taxonomy" id="1559"/>
    <lineage>
        <taxon>Bacteria</taxon>
        <taxon>Bacillati</taxon>
        <taxon>Bacillota</taxon>
        <taxon>Clostridia</taxon>
        <taxon>Eubacteriales</taxon>
        <taxon>Clostridiaceae</taxon>
        <taxon>Clostridium</taxon>
    </lineage>
</organism>
<protein>
    <submittedName>
        <fullName evidence="2">Uncharacterized protein</fullName>
    </submittedName>
</protein>
<keyword evidence="1" id="KW-0812">Transmembrane</keyword>
<evidence type="ECO:0000256" key="1">
    <source>
        <dbReference type="SAM" id="Phobius"/>
    </source>
</evidence>
<dbReference type="AlphaFoldDB" id="A0A6N3FPS6"/>
<sequence>MKIFKTFILAAFLILINISLAFGEVNISVEESKVSNLIYEIEKDGVPCIKDGSIFYLKNSEGVIIAKTKSEASIIVFENIPFGDYIIESDDKDFSYNISVNKDYLDSQHIVKIIDIGKEDKELESNNVNNLPSTGIESNTISIAFIIIVIGIYITLFRKRKEVV</sequence>
<feature type="transmembrane region" description="Helical" evidence="1">
    <location>
        <begin position="140"/>
        <end position="157"/>
    </location>
</feature>
<proteinExistence type="predicted"/>
<keyword evidence="1" id="KW-1133">Transmembrane helix</keyword>
<accession>A0A6N3FPS6</accession>
<keyword evidence="1" id="KW-0472">Membrane</keyword>
<reference evidence="2" key="1">
    <citation type="submission" date="2019-11" db="EMBL/GenBank/DDBJ databases">
        <authorList>
            <person name="Feng L."/>
        </authorList>
    </citation>
    <scope>NUCLEOTIDE SEQUENCE</scope>
    <source>
        <strain evidence="2">CTertiumLFYP3</strain>
    </source>
</reference>
<dbReference type="NCBIfam" id="TIGR01167">
    <property type="entry name" value="LPXTG_anchor"/>
    <property type="match status" value="1"/>
</dbReference>
<dbReference type="EMBL" id="CACRTO010000041">
    <property type="protein sequence ID" value="VYU54054.1"/>
    <property type="molecule type" value="Genomic_DNA"/>
</dbReference>
<dbReference type="RefSeq" id="WP_156627231.1">
    <property type="nucleotide sequence ID" value="NZ_CACRTO010000041.1"/>
</dbReference>
<gene>
    <name evidence="2" type="ORF">CTLFYP3_02784</name>
</gene>